<organism evidence="1 2">
    <name type="scientific">Blastopirellula marina DSM 3645</name>
    <dbReference type="NCBI Taxonomy" id="314230"/>
    <lineage>
        <taxon>Bacteria</taxon>
        <taxon>Pseudomonadati</taxon>
        <taxon>Planctomycetota</taxon>
        <taxon>Planctomycetia</taxon>
        <taxon>Pirellulales</taxon>
        <taxon>Pirellulaceae</taxon>
        <taxon>Blastopirellula</taxon>
    </lineage>
</organism>
<dbReference type="HOGENOM" id="CLU_3428121_0_0_0"/>
<reference evidence="1 2" key="1">
    <citation type="submission" date="2006-02" db="EMBL/GenBank/DDBJ databases">
        <authorList>
            <person name="Amann R."/>
            <person name="Ferriera S."/>
            <person name="Johnson J."/>
            <person name="Kravitz S."/>
            <person name="Halpern A."/>
            <person name="Remington K."/>
            <person name="Beeson K."/>
            <person name="Tran B."/>
            <person name="Rogers Y.-H."/>
            <person name="Friedman R."/>
            <person name="Venter J.C."/>
        </authorList>
    </citation>
    <scope>NUCLEOTIDE SEQUENCE [LARGE SCALE GENOMIC DNA]</scope>
    <source>
        <strain evidence="1 2">DSM 3645</strain>
    </source>
</reference>
<evidence type="ECO:0000313" key="2">
    <source>
        <dbReference type="Proteomes" id="UP000004358"/>
    </source>
</evidence>
<name>A3ZW71_9BACT</name>
<comment type="caution">
    <text evidence="1">The sequence shown here is derived from an EMBL/GenBank/DDBJ whole genome shotgun (WGS) entry which is preliminary data.</text>
</comment>
<gene>
    <name evidence="1" type="ORF">DSM3645_03798</name>
</gene>
<dbReference type="EMBL" id="AANZ01000014">
    <property type="protein sequence ID" value="EAQ79569.1"/>
    <property type="molecule type" value="Genomic_DNA"/>
</dbReference>
<dbReference type="Proteomes" id="UP000004358">
    <property type="component" value="Unassembled WGS sequence"/>
</dbReference>
<evidence type="ECO:0000313" key="1">
    <source>
        <dbReference type="EMBL" id="EAQ79569.1"/>
    </source>
</evidence>
<dbReference type="AlphaFoldDB" id="A3ZW71"/>
<sequence>MFHTTRMIGTKDMVKFLFPE</sequence>
<protein>
    <submittedName>
        <fullName evidence="1">Uncharacterized protein</fullName>
    </submittedName>
</protein>
<proteinExistence type="predicted"/>
<accession>A3ZW71</accession>